<dbReference type="EC" id="1.5.3.1" evidence="4"/>
<keyword evidence="1 4" id="KW-0560">Oxidoreductase</keyword>
<feature type="compositionally biased region" description="Basic and acidic residues" evidence="2">
    <location>
        <begin position="388"/>
        <end position="397"/>
    </location>
</feature>
<evidence type="ECO:0000313" key="4">
    <source>
        <dbReference type="EMBL" id="MDQ0473036.1"/>
    </source>
</evidence>
<dbReference type="Gene3D" id="3.50.50.60">
    <property type="entry name" value="FAD/NAD(P)-binding domain"/>
    <property type="match status" value="1"/>
</dbReference>
<protein>
    <submittedName>
        <fullName evidence="4">Sarcosine oxidase subunit beta</fullName>
        <ecNumber evidence="4">1.5.3.1</ecNumber>
    </submittedName>
</protein>
<name>A0ABU0JFH7_9HYPH</name>
<evidence type="ECO:0000313" key="5">
    <source>
        <dbReference type="Proteomes" id="UP001242480"/>
    </source>
</evidence>
<proteinExistence type="predicted"/>
<keyword evidence="5" id="KW-1185">Reference proteome</keyword>
<gene>
    <name evidence="4" type="ORF">QO011_006069</name>
</gene>
<evidence type="ECO:0000256" key="2">
    <source>
        <dbReference type="SAM" id="MobiDB-lite"/>
    </source>
</evidence>
<accession>A0ABU0JFH7</accession>
<dbReference type="Proteomes" id="UP001242480">
    <property type="component" value="Unassembled WGS sequence"/>
</dbReference>
<dbReference type="EMBL" id="JAUSVX010000014">
    <property type="protein sequence ID" value="MDQ0473036.1"/>
    <property type="molecule type" value="Genomic_DNA"/>
</dbReference>
<dbReference type="InterPro" id="IPR006076">
    <property type="entry name" value="FAD-dep_OxRdtase"/>
</dbReference>
<feature type="domain" description="FAD dependent oxidoreductase" evidence="3">
    <location>
        <begin position="5"/>
        <end position="349"/>
    </location>
</feature>
<dbReference type="SUPFAM" id="SSF51905">
    <property type="entry name" value="FAD/NAD(P)-binding domain"/>
    <property type="match status" value="1"/>
</dbReference>
<dbReference type="PANTHER" id="PTHR13847">
    <property type="entry name" value="SARCOSINE DEHYDROGENASE-RELATED"/>
    <property type="match status" value="1"/>
</dbReference>
<dbReference type="PANTHER" id="PTHR13847:SF287">
    <property type="entry name" value="FAD-DEPENDENT OXIDOREDUCTASE DOMAIN-CONTAINING PROTEIN 1"/>
    <property type="match status" value="1"/>
</dbReference>
<dbReference type="InterPro" id="IPR036188">
    <property type="entry name" value="FAD/NAD-bd_sf"/>
</dbReference>
<dbReference type="GO" id="GO:0008115">
    <property type="term" value="F:sarcosine oxidase activity"/>
    <property type="evidence" value="ECO:0007669"/>
    <property type="project" value="UniProtKB-EC"/>
</dbReference>
<comment type="caution">
    <text evidence="4">The sequence shown here is derived from an EMBL/GenBank/DDBJ whole genome shotgun (WGS) entry which is preliminary data.</text>
</comment>
<reference evidence="4 5" key="1">
    <citation type="submission" date="2023-07" db="EMBL/GenBank/DDBJ databases">
        <title>Genomic Encyclopedia of Type Strains, Phase IV (KMG-IV): sequencing the most valuable type-strain genomes for metagenomic binning, comparative biology and taxonomic classification.</title>
        <authorList>
            <person name="Goeker M."/>
        </authorList>
    </citation>
    <scope>NUCLEOTIDE SEQUENCE [LARGE SCALE GENOMIC DNA]</scope>
    <source>
        <strain evidence="4 5">DSM 19619</strain>
    </source>
</reference>
<dbReference type="Gene3D" id="3.30.9.10">
    <property type="entry name" value="D-Amino Acid Oxidase, subunit A, domain 2"/>
    <property type="match status" value="1"/>
</dbReference>
<organism evidence="4 5">
    <name type="scientific">Labrys wisconsinensis</name>
    <dbReference type="NCBI Taxonomy" id="425677"/>
    <lineage>
        <taxon>Bacteria</taxon>
        <taxon>Pseudomonadati</taxon>
        <taxon>Pseudomonadota</taxon>
        <taxon>Alphaproteobacteria</taxon>
        <taxon>Hyphomicrobiales</taxon>
        <taxon>Xanthobacteraceae</taxon>
        <taxon>Labrys</taxon>
    </lineage>
</organism>
<sequence>MTVFDAAIIGGGLAGCSAALHLSLRGASVVLLERGLCGAQASGVNYGGVRQQGRHPAELPLSRRSREIWGRMPALIGTDCEFAMTGHLKLALTDRQMTELVTYRDTAEAFGLALELISRDALQRRYPYLGGGLAGGSLCAEDGQANPRLVAPAFARAARRAGADIRENAEVSGAWPDGDGFGLRVGGAAEPVRALRLINVAGAWGAKVASWFGDAVDEGVIAPNMCVTEPLPVFMGPNLGVCGGGIYLRQVPHGSVIFGAGLGVADRDRSRARPLGEVTCEAARLAIDMVPRLAQALLVRTWTGIEGCMPDGLPVMGPSPSTPGLFHAFGFSGHGFQLGPGVGAVLAELALDGTTPTPIDGLSISRFHPARSDQGRSPMARSGPDGGMQDRQDNQGN</sequence>
<dbReference type="Pfam" id="PF01266">
    <property type="entry name" value="DAO"/>
    <property type="match status" value="1"/>
</dbReference>
<feature type="region of interest" description="Disordered" evidence="2">
    <location>
        <begin position="358"/>
        <end position="397"/>
    </location>
</feature>
<dbReference type="RefSeq" id="WP_307280739.1">
    <property type="nucleotide sequence ID" value="NZ_JAUSVX010000014.1"/>
</dbReference>
<evidence type="ECO:0000259" key="3">
    <source>
        <dbReference type="Pfam" id="PF01266"/>
    </source>
</evidence>
<evidence type="ECO:0000256" key="1">
    <source>
        <dbReference type="ARBA" id="ARBA00023002"/>
    </source>
</evidence>